<sequence>MFCRTFMDAVLNGEMKIKDKDFPSFLYDEDIPYDPHNKDAGLLKGHVLIRAYRHIITGPRTALNPDLIKAKNSRCKS</sequence>
<dbReference type="AlphaFoldDB" id="A0A0C2RYY5"/>
<gene>
    <name evidence="1" type="ORF">M378DRAFT_28536</name>
</gene>
<dbReference type="InterPro" id="IPR046521">
    <property type="entry name" value="DUF6698"/>
</dbReference>
<feature type="non-terminal residue" evidence="1">
    <location>
        <position position="77"/>
    </location>
</feature>
<organism evidence="1 2">
    <name type="scientific">Amanita muscaria (strain Koide BX008)</name>
    <dbReference type="NCBI Taxonomy" id="946122"/>
    <lineage>
        <taxon>Eukaryota</taxon>
        <taxon>Fungi</taxon>
        <taxon>Dikarya</taxon>
        <taxon>Basidiomycota</taxon>
        <taxon>Agaricomycotina</taxon>
        <taxon>Agaricomycetes</taxon>
        <taxon>Agaricomycetidae</taxon>
        <taxon>Agaricales</taxon>
        <taxon>Pluteineae</taxon>
        <taxon>Amanitaceae</taxon>
        <taxon>Amanita</taxon>
    </lineage>
</organism>
<name>A0A0C2RYY5_AMAMK</name>
<proteinExistence type="predicted"/>
<evidence type="ECO:0000313" key="1">
    <source>
        <dbReference type="EMBL" id="KIL55570.1"/>
    </source>
</evidence>
<dbReference type="HOGENOM" id="CLU_2644560_0_0_1"/>
<dbReference type="Proteomes" id="UP000054549">
    <property type="component" value="Unassembled WGS sequence"/>
</dbReference>
<evidence type="ECO:0000313" key="2">
    <source>
        <dbReference type="Proteomes" id="UP000054549"/>
    </source>
</evidence>
<accession>A0A0C2RYY5</accession>
<dbReference type="OrthoDB" id="3220614at2759"/>
<dbReference type="InParanoid" id="A0A0C2RYY5"/>
<dbReference type="EMBL" id="KN818498">
    <property type="protein sequence ID" value="KIL55570.1"/>
    <property type="molecule type" value="Genomic_DNA"/>
</dbReference>
<reference evidence="1 2" key="1">
    <citation type="submission" date="2014-04" db="EMBL/GenBank/DDBJ databases">
        <title>Evolutionary Origins and Diversification of the Mycorrhizal Mutualists.</title>
        <authorList>
            <consortium name="DOE Joint Genome Institute"/>
            <consortium name="Mycorrhizal Genomics Consortium"/>
            <person name="Kohler A."/>
            <person name="Kuo A."/>
            <person name="Nagy L.G."/>
            <person name="Floudas D."/>
            <person name="Copeland A."/>
            <person name="Barry K.W."/>
            <person name="Cichocki N."/>
            <person name="Veneault-Fourrey C."/>
            <person name="LaButti K."/>
            <person name="Lindquist E.A."/>
            <person name="Lipzen A."/>
            <person name="Lundell T."/>
            <person name="Morin E."/>
            <person name="Murat C."/>
            <person name="Riley R."/>
            <person name="Ohm R."/>
            <person name="Sun H."/>
            <person name="Tunlid A."/>
            <person name="Henrissat B."/>
            <person name="Grigoriev I.V."/>
            <person name="Hibbett D.S."/>
            <person name="Martin F."/>
        </authorList>
    </citation>
    <scope>NUCLEOTIDE SEQUENCE [LARGE SCALE GENOMIC DNA]</scope>
    <source>
        <strain evidence="1 2">Koide BX008</strain>
    </source>
</reference>
<dbReference type="Pfam" id="PF20414">
    <property type="entry name" value="DUF6698"/>
    <property type="match status" value="1"/>
</dbReference>
<protein>
    <submittedName>
        <fullName evidence="1">Uncharacterized protein</fullName>
    </submittedName>
</protein>
<keyword evidence="2" id="KW-1185">Reference proteome</keyword>